<keyword evidence="2" id="KW-1185">Reference proteome</keyword>
<sequence length="77" mass="7743">MAVVAITPTAIPAFAAALRLSAGVDVALADGVWVMPVEDAVDEDAVDEDAPAVDALAFADFDAQGVAANSHGSTQPY</sequence>
<dbReference type="Proteomes" id="UP000750711">
    <property type="component" value="Unassembled WGS sequence"/>
</dbReference>
<dbReference type="AlphaFoldDB" id="A0A9P8L927"/>
<evidence type="ECO:0000313" key="2">
    <source>
        <dbReference type="Proteomes" id="UP000750711"/>
    </source>
</evidence>
<organism evidence="1 2">
    <name type="scientific">Trichoglossum hirsutum</name>
    <dbReference type="NCBI Taxonomy" id="265104"/>
    <lineage>
        <taxon>Eukaryota</taxon>
        <taxon>Fungi</taxon>
        <taxon>Dikarya</taxon>
        <taxon>Ascomycota</taxon>
        <taxon>Pezizomycotina</taxon>
        <taxon>Geoglossomycetes</taxon>
        <taxon>Geoglossales</taxon>
        <taxon>Geoglossaceae</taxon>
        <taxon>Trichoglossum</taxon>
    </lineage>
</organism>
<gene>
    <name evidence="1" type="ORF">GP486_005481</name>
</gene>
<proteinExistence type="predicted"/>
<reference evidence="1" key="1">
    <citation type="submission" date="2021-03" db="EMBL/GenBank/DDBJ databases">
        <title>Comparative genomics and phylogenomic investigation of the class Geoglossomycetes provide insights into ecological specialization and systematics.</title>
        <authorList>
            <person name="Melie T."/>
            <person name="Pirro S."/>
            <person name="Miller A.N."/>
            <person name="Quandt A."/>
        </authorList>
    </citation>
    <scope>NUCLEOTIDE SEQUENCE</scope>
    <source>
        <strain evidence="1">CAQ_001_2017</strain>
    </source>
</reference>
<name>A0A9P8L927_9PEZI</name>
<accession>A0A9P8L927</accession>
<protein>
    <submittedName>
        <fullName evidence="1">Uncharacterized protein</fullName>
    </submittedName>
</protein>
<comment type="caution">
    <text evidence="1">The sequence shown here is derived from an EMBL/GenBank/DDBJ whole genome shotgun (WGS) entry which is preliminary data.</text>
</comment>
<evidence type="ECO:0000313" key="1">
    <source>
        <dbReference type="EMBL" id="KAH0556726.1"/>
    </source>
</evidence>
<dbReference type="EMBL" id="JAGHQM010001032">
    <property type="protein sequence ID" value="KAH0556726.1"/>
    <property type="molecule type" value="Genomic_DNA"/>
</dbReference>